<keyword evidence="2" id="KW-1185">Reference proteome</keyword>
<name>A0ABX7I9P5_9BACT</name>
<accession>A0ABX7I9P5</accession>
<reference evidence="1 2" key="1">
    <citation type="submission" date="2020-06" db="EMBL/GenBank/DDBJ databases">
        <title>Dyadobacter sandarakinus sp. nov., isolated from the soil of the Arctic Yellow River Station.</title>
        <authorList>
            <person name="Zhang Y."/>
            <person name="Peng F."/>
        </authorList>
    </citation>
    <scope>NUCLEOTIDE SEQUENCE [LARGE SCALE GENOMIC DNA]</scope>
    <source>
        <strain evidence="1 2">Q3-56</strain>
    </source>
</reference>
<evidence type="ECO:0000313" key="1">
    <source>
        <dbReference type="EMBL" id="QRR02829.1"/>
    </source>
</evidence>
<protein>
    <submittedName>
        <fullName evidence="1">Uncharacterized protein</fullName>
    </submittedName>
</protein>
<evidence type="ECO:0000313" key="2">
    <source>
        <dbReference type="Proteomes" id="UP000612680"/>
    </source>
</evidence>
<proteinExistence type="predicted"/>
<dbReference type="RefSeq" id="WP_204658166.1">
    <property type="nucleotide sequence ID" value="NZ_CP056775.1"/>
</dbReference>
<sequence length="108" mass="11697">MKNRITLVIASLLLGLCIMQKEARNKAIVNINVEKVYDLPTDGGRLAGASAPFVRKRNDQNGEKTAAIVSVEQEIASLDSATRVDEGSRLLNHNLLNIATTGKVLLNN</sequence>
<dbReference type="EMBL" id="CP056775">
    <property type="protein sequence ID" value="QRR02829.1"/>
    <property type="molecule type" value="Genomic_DNA"/>
</dbReference>
<organism evidence="1 2">
    <name type="scientific">Dyadobacter sandarakinus</name>
    <dbReference type="NCBI Taxonomy" id="2747268"/>
    <lineage>
        <taxon>Bacteria</taxon>
        <taxon>Pseudomonadati</taxon>
        <taxon>Bacteroidota</taxon>
        <taxon>Cytophagia</taxon>
        <taxon>Cytophagales</taxon>
        <taxon>Spirosomataceae</taxon>
        <taxon>Dyadobacter</taxon>
    </lineage>
</organism>
<gene>
    <name evidence="1" type="ORF">HWI92_18865</name>
</gene>
<dbReference type="Proteomes" id="UP000612680">
    <property type="component" value="Chromosome"/>
</dbReference>